<reference evidence="2" key="1">
    <citation type="journal article" date="2015" name="Nature">
        <title>Complex archaea that bridge the gap between prokaryotes and eukaryotes.</title>
        <authorList>
            <person name="Spang A."/>
            <person name="Saw J.H."/>
            <person name="Jorgensen S.L."/>
            <person name="Zaremba-Niedzwiedzka K."/>
            <person name="Martijn J."/>
            <person name="Lind A.E."/>
            <person name="van Eijk R."/>
            <person name="Schleper C."/>
            <person name="Guy L."/>
            <person name="Ettema T.J."/>
        </authorList>
    </citation>
    <scope>NUCLEOTIDE SEQUENCE</scope>
</reference>
<gene>
    <name evidence="2" type="ORF">LCGC14_1899430</name>
</gene>
<proteinExistence type="predicted"/>
<dbReference type="Gene3D" id="3.20.20.80">
    <property type="entry name" value="Glycosidases"/>
    <property type="match status" value="1"/>
</dbReference>
<dbReference type="AlphaFoldDB" id="A0A0F9FX96"/>
<name>A0A0F9FX96_9ZZZZ</name>
<dbReference type="Gene3D" id="2.80.10.50">
    <property type="match status" value="1"/>
</dbReference>
<dbReference type="Pfam" id="PF14200">
    <property type="entry name" value="RicinB_lectin_2"/>
    <property type="match status" value="1"/>
</dbReference>
<evidence type="ECO:0000313" key="2">
    <source>
        <dbReference type="EMBL" id="KKL90963.1"/>
    </source>
</evidence>
<dbReference type="PROSITE" id="PS50231">
    <property type="entry name" value="RICIN_B_LECTIN"/>
    <property type="match status" value="1"/>
</dbReference>
<dbReference type="PANTHER" id="PTHR37398:SF3">
    <property type="entry name" value="GLYCOSIDE HYDROLASE FAMILY 5 DOMAIN-CONTAINING PROTEIN"/>
    <property type="match status" value="1"/>
</dbReference>
<dbReference type="PANTHER" id="PTHR37398">
    <property type="entry name" value="ENDO-BETA-1,4-MANNANASE"/>
    <property type="match status" value="1"/>
</dbReference>
<comment type="caution">
    <text evidence="2">The sequence shown here is derived from an EMBL/GenBank/DDBJ whole genome shotgun (WGS) entry which is preliminary data.</text>
</comment>
<feature type="non-terminal residue" evidence="2">
    <location>
        <position position="519"/>
    </location>
</feature>
<dbReference type="SUPFAM" id="SSF51445">
    <property type="entry name" value="(Trans)glycosidases"/>
    <property type="match status" value="1"/>
</dbReference>
<dbReference type="InterPro" id="IPR000772">
    <property type="entry name" value="Ricin_B_lectin"/>
</dbReference>
<dbReference type="EMBL" id="LAZR01019864">
    <property type="protein sequence ID" value="KKL90963.1"/>
    <property type="molecule type" value="Genomic_DNA"/>
</dbReference>
<feature type="domain" description="Ricin B lectin" evidence="1">
    <location>
        <begin position="414"/>
        <end position="493"/>
    </location>
</feature>
<sequence>MKKLFLFVLALLSLMACSEEELLVDSSAQADQAVNGSLESKKNALTRAPSNSQQTVVIGGSKFYVNGEEIFFNGINTAWQPQSDYSLDFLGRNFDYNWWNAEFDRYKQNHINLARIWIHGAGNYSPSLNGDGLVTGATPQFWDDMDQLVALASSKGIYIMPTFWSFDMVKDSGSNNYSQYRQIINDQNKTQWYIEYFLIPFLNRYEDEPFVMGYDICNEPEHMWRDADCGNLSKDNVVRYVAMMASAINENSQKPVTVGSMWIIFNSNRYTSWNTYGGNNYSNSSLQSQYANNNAYLDFWSPHWYQWQSSSGPFETSVGYWLDNGNKPVLIGETPGYDVNSGSFNNCCNWNITMANYYKQSYQNGYAGVCAWKNPLEDDNYGNFNSIIAGTNDFYANYPNLVYPNSNSSGISAGAVYQLRCRSTGKVLEVAGGVNATSDGDNVQQWEYLGQSNQQWQINEADNGYYSINVQSSHKALDALSFGTTNGSNIGQWNYEAKTNQQWQILDLDNGFYSIVNRN</sequence>
<dbReference type="InterPro" id="IPR017853">
    <property type="entry name" value="GH"/>
</dbReference>
<accession>A0A0F9FX96</accession>
<dbReference type="InterPro" id="IPR035992">
    <property type="entry name" value="Ricin_B-like_lectins"/>
</dbReference>
<evidence type="ECO:0000259" key="1">
    <source>
        <dbReference type="Pfam" id="PF14200"/>
    </source>
</evidence>
<dbReference type="CDD" id="cd00161">
    <property type="entry name" value="beta-trefoil_Ricin-like"/>
    <property type="match status" value="1"/>
</dbReference>
<protein>
    <recommendedName>
        <fullName evidence="1">Ricin B lectin domain-containing protein</fullName>
    </recommendedName>
</protein>
<organism evidence="2">
    <name type="scientific">marine sediment metagenome</name>
    <dbReference type="NCBI Taxonomy" id="412755"/>
    <lineage>
        <taxon>unclassified sequences</taxon>
        <taxon>metagenomes</taxon>
        <taxon>ecological metagenomes</taxon>
    </lineage>
</organism>
<dbReference type="SUPFAM" id="SSF50370">
    <property type="entry name" value="Ricin B-like lectins"/>
    <property type="match status" value="1"/>
</dbReference>
<dbReference type="PROSITE" id="PS51257">
    <property type="entry name" value="PROKAR_LIPOPROTEIN"/>
    <property type="match status" value="1"/>
</dbReference>